<feature type="region of interest" description="Disordered" evidence="1">
    <location>
        <begin position="23"/>
        <end position="42"/>
    </location>
</feature>
<dbReference type="Pfam" id="PF07617">
    <property type="entry name" value="DUF1579"/>
    <property type="match status" value="1"/>
</dbReference>
<dbReference type="Proteomes" id="UP000295293">
    <property type="component" value="Unassembled WGS sequence"/>
</dbReference>
<dbReference type="InterPro" id="IPR011473">
    <property type="entry name" value="DUF1579"/>
</dbReference>
<name>A0A4R6YQB5_9GAMM</name>
<dbReference type="RefSeq" id="WP_133820543.1">
    <property type="nucleotide sequence ID" value="NZ_SNZH01000014.1"/>
</dbReference>
<proteinExistence type="predicted"/>
<accession>A0A4R6YQB5</accession>
<evidence type="ECO:0000313" key="3">
    <source>
        <dbReference type="Proteomes" id="UP000295293"/>
    </source>
</evidence>
<sequence>MDMPKPGPEHALLARLVGDYEGDEELQPSPWGEGGPARGRGSYRSVTDGMAITQDYEEEKDGAIVFKGHGVFSIDPENGDVLWWWFDSMGFPPDAPARGRWEGDMLTLHKTTPRGDGRYVYRLHTNGYEFSIENRFPGQDDFCLFMRGDYQRLR</sequence>
<evidence type="ECO:0000256" key="1">
    <source>
        <dbReference type="SAM" id="MobiDB-lite"/>
    </source>
</evidence>
<comment type="caution">
    <text evidence="2">The sequence shown here is derived from an EMBL/GenBank/DDBJ whole genome shotgun (WGS) entry which is preliminary data.</text>
</comment>
<evidence type="ECO:0000313" key="2">
    <source>
        <dbReference type="EMBL" id="TDR40053.1"/>
    </source>
</evidence>
<reference evidence="2 3" key="1">
    <citation type="submission" date="2019-03" db="EMBL/GenBank/DDBJ databases">
        <title>Genomic Encyclopedia of Type Strains, Phase IV (KMG-IV): sequencing the most valuable type-strain genomes for metagenomic binning, comparative biology and taxonomic classification.</title>
        <authorList>
            <person name="Goeker M."/>
        </authorList>
    </citation>
    <scope>NUCLEOTIDE SEQUENCE [LARGE SCALE GENOMIC DNA]</scope>
    <source>
        <strain evidence="2 3">DSM 21667</strain>
    </source>
</reference>
<organism evidence="2 3">
    <name type="scientific">Tahibacter aquaticus</name>
    <dbReference type="NCBI Taxonomy" id="520092"/>
    <lineage>
        <taxon>Bacteria</taxon>
        <taxon>Pseudomonadati</taxon>
        <taxon>Pseudomonadota</taxon>
        <taxon>Gammaproteobacteria</taxon>
        <taxon>Lysobacterales</taxon>
        <taxon>Rhodanobacteraceae</taxon>
        <taxon>Tahibacter</taxon>
    </lineage>
</organism>
<keyword evidence="3" id="KW-1185">Reference proteome</keyword>
<protein>
    <submittedName>
        <fullName evidence="2">Uncharacterized protein DUF1579</fullName>
    </submittedName>
</protein>
<dbReference type="AlphaFoldDB" id="A0A4R6YQB5"/>
<dbReference type="EMBL" id="SNZH01000014">
    <property type="protein sequence ID" value="TDR40053.1"/>
    <property type="molecule type" value="Genomic_DNA"/>
</dbReference>
<gene>
    <name evidence="2" type="ORF">DFR29_114105</name>
</gene>
<dbReference type="OrthoDB" id="7186376at2"/>